<name>A0ABW9BJD3_9BURK</name>
<evidence type="ECO:0000313" key="1">
    <source>
        <dbReference type="EMBL" id="MFM0239693.1"/>
    </source>
</evidence>
<reference evidence="1 2" key="1">
    <citation type="journal article" date="2024" name="Chem. Sci.">
        <title>Discovery of megapolipeptins by genome mining of a Burkholderiales bacteria collection.</title>
        <authorList>
            <person name="Paulo B.S."/>
            <person name="Recchia M.J.J."/>
            <person name="Lee S."/>
            <person name="Fergusson C.H."/>
            <person name="Romanowski S.B."/>
            <person name="Hernandez A."/>
            <person name="Krull N."/>
            <person name="Liu D.Y."/>
            <person name="Cavanagh H."/>
            <person name="Bos A."/>
            <person name="Gray C.A."/>
            <person name="Murphy B.T."/>
            <person name="Linington R.G."/>
            <person name="Eustaquio A.S."/>
        </authorList>
    </citation>
    <scope>NUCLEOTIDE SEQUENCE [LARGE SCALE GENOMIC DNA]</scope>
    <source>
        <strain evidence="1 2">RL17-351-BIE-A</strain>
    </source>
</reference>
<dbReference type="Proteomes" id="UP001629274">
    <property type="component" value="Unassembled WGS sequence"/>
</dbReference>
<gene>
    <name evidence="1" type="ORF">PQR03_16310</name>
</gene>
<dbReference type="EMBL" id="JAQQDR010000005">
    <property type="protein sequence ID" value="MFM0239693.1"/>
    <property type="molecule type" value="Genomic_DNA"/>
</dbReference>
<organism evidence="1 2">
    <name type="scientific">Paraburkholderia phytofirmans</name>
    <dbReference type="NCBI Taxonomy" id="261302"/>
    <lineage>
        <taxon>Bacteria</taxon>
        <taxon>Pseudomonadati</taxon>
        <taxon>Pseudomonadota</taxon>
        <taxon>Betaproteobacteria</taxon>
        <taxon>Burkholderiales</taxon>
        <taxon>Burkholderiaceae</taxon>
        <taxon>Paraburkholderia</taxon>
    </lineage>
</organism>
<dbReference type="RefSeq" id="WP_408263395.1">
    <property type="nucleotide sequence ID" value="NZ_JAQQCK010000012.1"/>
</dbReference>
<comment type="caution">
    <text evidence="1">The sequence shown here is derived from an EMBL/GenBank/DDBJ whole genome shotgun (WGS) entry which is preliminary data.</text>
</comment>
<keyword evidence="2" id="KW-1185">Reference proteome</keyword>
<accession>A0ABW9BJD3</accession>
<sequence length="96" mass="11050">MKYDNGAVLEALHLAQYRQIPWHKRPPVFTSLQALGLVRTVVQQPPVDTRHYTPVQIVELTDKGKEEAARLEARQQSPDWERERHADYAVDAMTSV</sequence>
<proteinExistence type="predicted"/>
<protein>
    <submittedName>
        <fullName evidence="1">Uncharacterized protein</fullName>
    </submittedName>
</protein>
<evidence type="ECO:0000313" key="2">
    <source>
        <dbReference type="Proteomes" id="UP001629274"/>
    </source>
</evidence>